<keyword evidence="2" id="KW-0804">Transcription</keyword>
<gene>
    <name evidence="5" type="ORF">F5Z01DRAFT_736964</name>
</gene>
<dbReference type="EMBL" id="MU251255">
    <property type="protein sequence ID" value="KAG9254152.1"/>
    <property type="molecule type" value="Genomic_DNA"/>
</dbReference>
<dbReference type="Gene3D" id="1.10.30.10">
    <property type="entry name" value="High mobility group box domain"/>
    <property type="match status" value="1"/>
</dbReference>
<dbReference type="InterPro" id="IPR036910">
    <property type="entry name" value="HMG_box_dom_sf"/>
</dbReference>
<protein>
    <submittedName>
        <fullName evidence="5">Mating type protein</fullName>
    </submittedName>
</protein>
<name>A0A9P7ZLZ6_9HYPO</name>
<comment type="caution">
    <text evidence="5">The sequence shown here is derived from an EMBL/GenBank/DDBJ whole genome shotgun (WGS) entry which is preliminary data.</text>
</comment>
<dbReference type="GeneID" id="70297698"/>
<dbReference type="RefSeq" id="XP_046118076.1">
    <property type="nucleotide sequence ID" value="XM_046266795.1"/>
</dbReference>
<feature type="DNA-binding region" description="HMG box" evidence="3">
    <location>
        <begin position="125"/>
        <end position="193"/>
    </location>
</feature>
<dbReference type="CDD" id="cd01389">
    <property type="entry name" value="HMG-box_ROX1-like"/>
    <property type="match status" value="1"/>
</dbReference>
<evidence type="ECO:0000256" key="3">
    <source>
        <dbReference type="PROSITE-ProRule" id="PRU00267"/>
    </source>
</evidence>
<dbReference type="GO" id="GO:0000978">
    <property type="term" value="F:RNA polymerase II cis-regulatory region sequence-specific DNA binding"/>
    <property type="evidence" value="ECO:0007669"/>
    <property type="project" value="TreeGrafter"/>
</dbReference>
<keyword evidence="6" id="KW-1185">Reference proteome</keyword>
<reference evidence="5" key="1">
    <citation type="journal article" date="2021" name="IMA Fungus">
        <title>Genomic characterization of three marine fungi, including Emericellopsis atlantica sp. nov. with signatures of a generalist lifestyle and marine biomass degradation.</title>
        <authorList>
            <person name="Hagestad O.C."/>
            <person name="Hou L."/>
            <person name="Andersen J.H."/>
            <person name="Hansen E.H."/>
            <person name="Altermark B."/>
            <person name="Li C."/>
            <person name="Kuhnert E."/>
            <person name="Cox R.J."/>
            <person name="Crous P.W."/>
            <person name="Spatafora J.W."/>
            <person name="Lail K."/>
            <person name="Amirebrahimi M."/>
            <person name="Lipzen A."/>
            <person name="Pangilinan J."/>
            <person name="Andreopoulos W."/>
            <person name="Hayes R.D."/>
            <person name="Ng V."/>
            <person name="Grigoriev I.V."/>
            <person name="Jackson S.A."/>
            <person name="Sutton T.D.S."/>
            <person name="Dobson A.D.W."/>
            <person name="Rama T."/>
        </authorList>
    </citation>
    <scope>NUCLEOTIDE SEQUENCE</scope>
    <source>
        <strain evidence="5">TS7</strain>
    </source>
</reference>
<dbReference type="PROSITE" id="PS50118">
    <property type="entry name" value="HMG_BOX_2"/>
    <property type="match status" value="1"/>
</dbReference>
<dbReference type="GO" id="GO:0001228">
    <property type="term" value="F:DNA-binding transcription activator activity, RNA polymerase II-specific"/>
    <property type="evidence" value="ECO:0007669"/>
    <property type="project" value="TreeGrafter"/>
</dbReference>
<keyword evidence="1 3" id="KW-0238">DNA-binding</keyword>
<dbReference type="GO" id="GO:0030154">
    <property type="term" value="P:cell differentiation"/>
    <property type="evidence" value="ECO:0007669"/>
    <property type="project" value="TreeGrafter"/>
</dbReference>
<dbReference type="PANTHER" id="PTHR10270">
    <property type="entry name" value="SOX TRANSCRIPTION FACTOR"/>
    <property type="match status" value="1"/>
</dbReference>
<organism evidence="5 6">
    <name type="scientific">Emericellopsis atlantica</name>
    <dbReference type="NCBI Taxonomy" id="2614577"/>
    <lineage>
        <taxon>Eukaryota</taxon>
        <taxon>Fungi</taxon>
        <taxon>Dikarya</taxon>
        <taxon>Ascomycota</taxon>
        <taxon>Pezizomycotina</taxon>
        <taxon>Sordariomycetes</taxon>
        <taxon>Hypocreomycetidae</taxon>
        <taxon>Hypocreales</taxon>
        <taxon>Bionectriaceae</taxon>
        <taxon>Emericellopsis</taxon>
    </lineage>
</organism>
<dbReference type="AlphaFoldDB" id="A0A9P7ZLZ6"/>
<sequence>MDAFSHMQSAEREPQITFVIDSLHQDVHLFVPDSLEWPAVKQIAANFSRNVQQQVTVYHDHPRRKFRMCPKPSHRSLNMDSFGVAVHSCDEFDPLQYLNLDAHDIEQVETENPVAAASEIVKPRIPRPPNSWILFRQAKAKELSVQMPGVTAGELSTMIAKIWREMPAEEKECWQNKAREADQMHKQLYPNYNCGHAEEHAGTFM</sequence>
<dbReference type="SUPFAM" id="SSF47095">
    <property type="entry name" value="HMG-box"/>
    <property type="match status" value="1"/>
</dbReference>
<dbReference type="GO" id="GO:0005634">
    <property type="term" value="C:nucleus"/>
    <property type="evidence" value="ECO:0007669"/>
    <property type="project" value="UniProtKB-UniRule"/>
</dbReference>
<proteinExistence type="predicted"/>
<evidence type="ECO:0000256" key="1">
    <source>
        <dbReference type="ARBA" id="ARBA00023125"/>
    </source>
</evidence>
<evidence type="ECO:0000259" key="4">
    <source>
        <dbReference type="PROSITE" id="PS50118"/>
    </source>
</evidence>
<dbReference type="Pfam" id="PF00505">
    <property type="entry name" value="HMG_box"/>
    <property type="match status" value="1"/>
</dbReference>
<dbReference type="InterPro" id="IPR009071">
    <property type="entry name" value="HMG_box_dom"/>
</dbReference>
<keyword evidence="3" id="KW-0539">Nucleus</keyword>
<dbReference type="PANTHER" id="PTHR10270:SF161">
    <property type="entry name" value="SEX-DETERMINING REGION Y PROTEIN"/>
    <property type="match status" value="1"/>
</dbReference>
<accession>A0A9P7ZLZ6</accession>
<dbReference type="SMART" id="SM00398">
    <property type="entry name" value="HMG"/>
    <property type="match status" value="1"/>
</dbReference>
<dbReference type="OrthoDB" id="6247875at2759"/>
<evidence type="ECO:0000313" key="6">
    <source>
        <dbReference type="Proteomes" id="UP000887229"/>
    </source>
</evidence>
<feature type="domain" description="HMG box" evidence="4">
    <location>
        <begin position="125"/>
        <end position="193"/>
    </location>
</feature>
<dbReference type="Proteomes" id="UP000887229">
    <property type="component" value="Unassembled WGS sequence"/>
</dbReference>
<evidence type="ECO:0000256" key="2">
    <source>
        <dbReference type="ARBA" id="ARBA00023163"/>
    </source>
</evidence>
<evidence type="ECO:0000313" key="5">
    <source>
        <dbReference type="EMBL" id="KAG9254152.1"/>
    </source>
</evidence>
<dbReference type="InterPro" id="IPR050140">
    <property type="entry name" value="SRY-related_HMG-box_TF-like"/>
</dbReference>